<gene>
    <name evidence="1" type="ORF">TCM_002780</name>
</gene>
<protein>
    <submittedName>
        <fullName evidence="1">Uncharacterized protein</fullName>
    </submittedName>
</protein>
<reference evidence="1 2" key="1">
    <citation type="journal article" date="2013" name="Genome Biol.">
        <title>The genome sequence of the most widely cultivated cacao type and its use to identify candidate genes regulating pod color.</title>
        <authorList>
            <person name="Motamayor J.C."/>
            <person name="Mockaitis K."/>
            <person name="Schmutz J."/>
            <person name="Haiminen N."/>
            <person name="Iii D.L."/>
            <person name="Cornejo O."/>
            <person name="Findley S.D."/>
            <person name="Zheng P."/>
            <person name="Utro F."/>
            <person name="Royaert S."/>
            <person name="Saski C."/>
            <person name="Jenkins J."/>
            <person name="Podicheti R."/>
            <person name="Zhao M."/>
            <person name="Scheffler B.E."/>
            <person name="Stack J.C."/>
            <person name="Feltus F.A."/>
            <person name="Mustiga G.M."/>
            <person name="Amores F."/>
            <person name="Phillips W."/>
            <person name="Marelli J.P."/>
            <person name="May G.D."/>
            <person name="Shapiro H."/>
            <person name="Ma J."/>
            <person name="Bustamante C.D."/>
            <person name="Schnell R.J."/>
            <person name="Main D."/>
            <person name="Gilbert D."/>
            <person name="Parida L."/>
            <person name="Kuhn D.N."/>
        </authorList>
    </citation>
    <scope>NUCLEOTIDE SEQUENCE [LARGE SCALE GENOMIC DNA]</scope>
    <source>
        <strain evidence="2">cv. Matina 1-6</strain>
    </source>
</reference>
<dbReference type="AlphaFoldDB" id="A0A061DLZ7"/>
<name>A0A061DLZ7_THECC</name>
<proteinExistence type="predicted"/>
<organism evidence="1 2">
    <name type="scientific">Theobroma cacao</name>
    <name type="common">Cacao</name>
    <name type="synonym">Cocoa</name>
    <dbReference type="NCBI Taxonomy" id="3641"/>
    <lineage>
        <taxon>Eukaryota</taxon>
        <taxon>Viridiplantae</taxon>
        <taxon>Streptophyta</taxon>
        <taxon>Embryophyta</taxon>
        <taxon>Tracheophyta</taxon>
        <taxon>Spermatophyta</taxon>
        <taxon>Magnoliopsida</taxon>
        <taxon>eudicotyledons</taxon>
        <taxon>Gunneridae</taxon>
        <taxon>Pentapetalae</taxon>
        <taxon>rosids</taxon>
        <taxon>malvids</taxon>
        <taxon>Malvales</taxon>
        <taxon>Malvaceae</taxon>
        <taxon>Byttnerioideae</taxon>
        <taxon>Theobroma</taxon>
    </lineage>
</organism>
<keyword evidence="2" id="KW-1185">Reference proteome</keyword>
<dbReference type="InParanoid" id="A0A061DLZ7"/>
<accession>A0A061DLZ7</accession>
<dbReference type="Gramene" id="EOX93834">
    <property type="protein sequence ID" value="EOX93834"/>
    <property type="gene ID" value="TCM_002780"/>
</dbReference>
<evidence type="ECO:0000313" key="1">
    <source>
        <dbReference type="EMBL" id="EOX93834.1"/>
    </source>
</evidence>
<sequence length="66" mass="7343">MSYLPTILSLKWVERKVLSRIPWPGAIQTESAKTVKKSDINELLAGLHENVCSNAAWTIAYLSEGL</sequence>
<dbReference type="HOGENOM" id="CLU_2836340_0_0_1"/>
<evidence type="ECO:0000313" key="2">
    <source>
        <dbReference type="Proteomes" id="UP000026915"/>
    </source>
</evidence>
<dbReference type="EMBL" id="CM001879">
    <property type="protein sequence ID" value="EOX93834.1"/>
    <property type="molecule type" value="Genomic_DNA"/>
</dbReference>
<dbReference type="Proteomes" id="UP000026915">
    <property type="component" value="Chromosome 1"/>
</dbReference>